<evidence type="ECO:0000313" key="5">
    <source>
        <dbReference type="Proteomes" id="UP001642484"/>
    </source>
</evidence>
<feature type="compositionally biased region" description="Acidic residues" evidence="1">
    <location>
        <begin position="808"/>
        <end position="817"/>
    </location>
</feature>
<name>A0ABP0NA87_9DINO</name>
<feature type="compositionally biased region" description="Basic and acidic residues" evidence="1">
    <location>
        <begin position="780"/>
        <end position="794"/>
    </location>
</feature>
<keyword evidence="2" id="KW-1133">Transmembrane helix</keyword>
<accession>A0ABP0NA87</accession>
<keyword evidence="3" id="KW-0732">Signal</keyword>
<feature type="transmembrane region" description="Helical" evidence="2">
    <location>
        <begin position="355"/>
        <end position="377"/>
    </location>
</feature>
<evidence type="ECO:0000256" key="3">
    <source>
        <dbReference type="SAM" id="SignalP"/>
    </source>
</evidence>
<dbReference type="Proteomes" id="UP001642484">
    <property type="component" value="Unassembled WGS sequence"/>
</dbReference>
<protein>
    <submittedName>
        <fullName evidence="4">Uncharacterized protein</fullName>
    </submittedName>
</protein>
<keyword evidence="2" id="KW-0472">Membrane</keyword>
<proteinExistence type="predicted"/>
<feature type="region of interest" description="Disordered" evidence="1">
    <location>
        <begin position="583"/>
        <end position="638"/>
    </location>
</feature>
<feature type="transmembrane region" description="Helical" evidence="2">
    <location>
        <begin position="535"/>
        <end position="559"/>
    </location>
</feature>
<organism evidence="4 5">
    <name type="scientific">Durusdinium trenchii</name>
    <dbReference type="NCBI Taxonomy" id="1381693"/>
    <lineage>
        <taxon>Eukaryota</taxon>
        <taxon>Sar</taxon>
        <taxon>Alveolata</taxon>
        <taxon>Dinophyceae</taxon>
        <taxon>Suessiales</taxon>
        <taxon>Symbiodiniaceae</taxon>
        <taxon>Durusdinium</taxon>
    </lineage>
</organism>
<dbReference type="EMBL" id="CAXAMN010021507">
    <property type="protein sequence ID" value="CAK9060348.1"/>
    <property type="molecule type" value="Genomic_DNA"/>
</dbReference>
<feature type="transmembrane region" description="Helical" evidence="2">
    <location>
        <begin position="500"/>
        <end position="523"/>
    </location>
</feature>
<keyword evidence="2" id="KW-0812">Transmembrane</keyword>
<evidence type="ECO:0000313" key="4">
    <source>
        <dbReference type="EMBL" id="CAK9060348.1"/>
    </source>
</evidence>
<feature type="transmembrane region" description="Helical" evidence="2">
    <location>
        <begin position="299"/>
        <end position="322"/>
    </location>
</feature>
<feature type="region of interest" description="Disordered" evidence="1">
    <location>
        <begin position="737"/>
        <end position="836"/>
    </location>
</feature>
<sequence length="836" mass="92519">MRRGSCGTAAALFLTSLTLQGCEGGRWVMKGSFVALLIGMLPCVLLARKLSRAELQWLSVVGENEDDEKAPPQRARARRRSAPRRSRCFWTTLVVGLSWLPWLLVMLFTAWLPVWLNLCSCRMAAVCDVDWLGFPNGCRCPSRGTTPDDIEYLYKGSDYCWHCPENMLSVASAEESADCVCDAQSIPCCGQDGFVNCSSWGCGSGECARCPSGFSVFSFRHQQQRCVCAVVRADSTTAPMTLPNQWQLDCEMCSGTSECLCPIGYFLADTGNSCIQCPDGSSNTEPGASSCNVGIQLDVPIALAGFVAILYTLCPLLVACWLRFRWPMMLDILVSSLDFGSDLFWLLTGRFYQEATLRLGFCFVLGSSLVFILAFYFRGCPPLLLRILEESEAPVSVGDVAEGMVPWLLLPLILPWKTLKIIARGTLRCLRRQDVKGCVCRSRALRILEKARQRLLRRGTYQVFETIEGELQYLVANLCVTMCLILSLAFGWLLVALGLLAAFVIAVASASAMILMLPVLMVLAGLFGVIVMLMYLFWCALLSLVVIVGLILLGMLLHLTRLLAAEVVSSWYGALWARQDPQRHKLPQSPSSSPSLRAVAAEPPSPSPPPTSASALRFLPQEPDGEPPPLAPASPRTARREREWAELELRSFAWNETLWNWLVFGELVCETLPMLVLNVWNWTLLEGAGVPDVSLANVGALVSSCMMLARLGYWQFYHVWFNDYGIWEVPTRLRPRPKSRKAQSRGSLRVSGRLHGTADCTPKEPPSAPADLVEPAEVIGRVEKSCAQREEGPNKIRATPAPPVTTFEDVDEDVDDREDVRSVREWLGQSESELLT</sequence>
<reference evidence="4 5" key="1">
    <citation type="submission" date="2024-02" db="EMBL/GenBank/DDBJ databases">
        <authorList>
            <person name="Chen Y."/>
            <person name="Shah S."/>
            <person name="Dougan E. K."/>
            <person name="Thang M."/>
            <person name="Chan C."/>
        </authorList>
    </citation>
    <scope>NUCLEOTIDE SEQUENCE [LARGE SCALE GENOMIC DNA]</scope>
</reference>
<evidence type="ECO:0000256" key="2">
    <source>
        <dbReference type="SAM" id="Phobius"/>
    </source>
</evidence>
<dbReference type="SMART" id="SM01411">
    <property type="entry name" value="Ephrin_rec_like"/>
    <property type="match status" value="2"/>
</dbReference>
<feature type="chain" id="PRO_5046138987" evidence="3">
    <location>
        <begin position="25"/>
        <end position="836"/>
    </location>
</feature>
<comment type="caution">
    <text evidence="4">The sequence shown here is derived from an EMBL/GenBank/DDBJ whole genome shotgun (WGS) entry which is preliminary data.</text>
</comment>
<dbReference type="PROSITE" id="PS51257">
    <property type="entry name" value="PROKAR_LIPOPROTEIN"/>
    <property type="match status" value="1"/>
</dbReference>
<feature type="transmembrane region" description="Helical" evidence="2">
    <location>
        <begin position="88"/>
        <end position="112"/>
    </location>
</feature>
<feature type="signal peptide" evidence="3">
    <location>
        <begin position="1"/>
        <end position="24"/>
    </location>
</feature>
<keyword evidence="5" id="KW-1185">Reference proteome</keyword>
<evidence type="ECO:0000256" key="1">
    <source>
        <dbReference type="SAM" id="MobiDB-lite"/>
    </source>
</evidence>
<gene>
    <name evidence="4" type="ORF">CCMP2556_LOCUS29696</name>
</gene>